<dbReference type="SUPFAM" id="SSF46894">
    <property type="entry name" value="C-terminal effector domain of the bipartite response regulators"/>
    <property type="match status" value="1"/>
</dbReference>
<dbReference type="SMART" id="SM00862">
    <property type="entry name" value="Trans_reg_C"/>
    <property type="match status" value="1"/>
</dbReference>
<evidence type="ECO:0000256" key="1">
    <source>
        <dbReference type="ARBA" id="ARBA00022553"/>
    </source>
</evidence>
<dbReference type="PANTHER" id="PTHR48111">
    <property type="entry name" value="REGULATOR OF RPOS"/>
    <property type="match status" value="1"/>
</dbReference>
<evidence type="ECO:0000313" key="9">
    <source>
        <dbReference type="EMBL" id="MBZ0161005.1"/>
    </source>
</evidence>
<keyword evidence="3" id="KW-0805">Transcription regulation</keyword>
<dbReference type="GO" id="GO:0000976">
    <property type="term" value="F:transcription cis-regulatory region binding"/>
    <property type="evidence" value="ECO:0007669"/>
    <property type="project" value="TreeGrafter"/>
</dbReference>
<keyword evidence="1" id="KW-0597">Phosphoprotein</keyword>
<evidence type="ECO:0000256" key="6">
    <source>
        <dbReference type="ARBA" id="ARBA00023163"/>
    </source>
</evidence>
<dbReference type="InterPro" id="IPR036388">
    <property type="entry name" value="WH-like_DNA-bd_sf"/>
</dbReference>
<keyword evidence="5" id="KW-0010">Activator</keyword>
<dbReference type="PROSITE" id="PS51755">
    <property type="entry name" value="OMPR_PHOB"/>
    <property type="match status" value="1"/>
</dbReference>
<dbReference type="InterPro" id="IPR001867">
    <property type="entry name" value="OmpR/PhoB-type_DNA-bd"/>
</dbReference>
<dbReference type="InterPro" id="IPR049170">
    <property type="entry name" value="GlnR_N"/>
</dbReference>
<comment type="caution">
    <text evidence="9">The sequence shown here is derived from an EMBL/GenBank/DDBJ whole genome shotgun (WGS) entry which is preliminary data.</text>
</comment>
<dbReference type="Proteomes" id="UP001197609">
    <property type="component" value="Unassembled WGS sequence"/>
</dbReference>
<accession>A0AAJ1AM24</accession>
<organism evidence="9 10">
    <name type="scientific">Candidatus Methylomirabilis tolerans</name>
    <dbReference type="NCBI Taxonomy" id="3123416"/>
    <lineage>
        <taxon>Bacteria</taxon>
        <taxon>Candidatus Methylomirabilota</taxon>
        <taxon>Candidatus Methylomirabilia</taxon>
        <taxon>Candidatus Methylomirabilales</taxon>
        <taxon>Candidatus Methylomirabilaceae</taxon>
        <taxon>Candidatus Methylomirabilis</taxon>
    </lineage>
</organism>
<name>A0AAJ1AM24_9BACT</name>
<evidence type="ECO:0000256" key="5">
    <source>
        <dbReference type="ARBA" id="ARBA00023159"/>
    </source>
</evidence>
<dbReference type="AlphaFoldDB" id="A0AAJ1AM24"/>
<protein>
    <submittedName>
        <fullName evidence="9">Response regulator transcription factor</fullName>
    </submittedName>
</protein>
<evidence type="ECO:0000256" key="7">
    <source>
        <dbReference type="PROSITE-ProRule" id="PRU01091"/>
    </source>
</evidence>
<sequence length="230" mass="25324">MRAVIICAEPELAVAERDSIPVVLADLGCHTVLGRFDLGGLDEEALLRSPPNVVVVEAGDDLVRAQRAIKKLRSGGVLADTPVLLALTLPRLPALDFSTGFDDFVLLPLVPAELYARLRQLDWKTATFGSEEVLKIEDLVIDIAGHEAKVGGRPLPLTHQEFELLRFLAQHRGRVFSRDQLLERVWGYSYGGGTRTVDIHVRRVRAKMGVVTGGLIETVRNVGYKMRGAR</sequence>
<dbReference type="GO" id="GO:0000156">
    <property type="term" value="F:phosphorelay response regulator activity"/>
    <property type="evidence" value="ECO:0007669"/>
    <property type="project" value="TreeGrafter"/>
</dbReference>
<dbReference type="InterPro" id="IPR016032">
    <property type="entry name" value="Sig_transdc_resp-reg_C-effctor"/>
</dbReference>
<feature type="DNA-binding region" description="OmpR/PhoB-type" evidence="7">
    <location>
        <begin position="131"/>
        <end position="228"/>
    </location>
</feature>
<dbReference type="Pfam" id="PF21695">
    <property type="entry name" value="GlnR_1st"/>
    <property type="match status" value="1"/>
</dbReference>
<evidence type="ECO:0000256" key="3">
    <source>
        <dbReference type="ARBA" id="ARBA00023015"/>
    </source>
</evidence>
<dbReference type="Gene3D" id="3.40.50.2300">
    <property type="match status" value="1"/>
</dbReference>
<keyword evidence="4 7" id="KW-0238">DNA-binding</keyword>
<dbReference type="EMBL" id="JAIOIU010000162">
    <property type="protein sequence ID" value="MBZ0161005.1"/>
    <property type="molecule type" value="Genomic_DNA"/>
</dbReference>
<dbReference type="FunFam" id="1.10.10.10:FF:000216">
    <property type="entry name" value="DNA-binding response regulator"/>
    <property type="match status" value="1"/>
</dbReference>
<dbReference type="InterPro" id="IPR039420">
    <property type="entry name" value="WalR-like"/>
</dbReference>
<keyword evidence="2" id="KW-0902">Two-component regulatory system</keyword>
<dbReference type="CDD" id="cd00383">
    <property type="entry name" value="trans_reg_C"/>
    <property type="match status" value="1"/>
</dbReference>
<reference evidence="9 10" key="1">
    <citation type="journal article" date="2021" name="bioRxiv">
        <title>Unraveling nitrogen, sulfur and carbon metabolic pathways and microbial community transcriptional responses to substrate deprivation and toxicity stresses in a bioreactor mimicking anoxic brackish coastal sediment conditions.</title>
        <authorList>
            <person name="Martins P.D."/>
            <person name="Echeveste M.J."/>
            <person name="Arshad A."/>
            <person name="Kurth J."/>
            <person name="Ouboter H."/>
            <person name="Jetten M.S.M."/>
            <person name="Welte C.U."/>
        </authorList>
    </citation>
    <scope>NUCLEOTIDE SEQUENCE [LARGE SCALE GENOMIC DNA]</scope>
    <source>
        <strain evidence="9">MAG_38</strain>
    </source>
</reference>
<evidence type="ECO:0000259" key="8">
    <source>
        <dbReference type="PROSITE" id="PS51755"/>
    </source>
</evidence>
<dbReference type="PANTHER" id="PTHR48111:SF16">
    <property type="entry name" value="TRANSCRIPTIONAL REGULATORY PROTEIN GLNR"/>
    <property type="match status" value="1"/>
</dbReference>
<evidence type="ECO:0000256" key="2">
    <source>
        <dbReference type="ARBA" id="ARBA00023012"/>
    </source>
</evidence>
<dbReference type="GO" id="GO:0006355">
    <property type="term" value="P:regulation of DNA-templated transcription"/>
    <property type="evidence" value="ECO:0007669"/>
    <property type="project" value="InterPro"/>
</dbReference>
<dbReference type="Pfam" id="PF00486">
    <property type="entry name" value="Trans_reg_C"/>
    <property type="match status" value="1"/>
</dbReference>
<feature type="domain" description="OmpR/PhoB-type" evidence="8">
    <location>
        <begin position="131"/>
        <end position="228"/>
    </location>
</feature>
<keyword evidence="6" id="KW-0804">Transcription</keyword>
<evidence type="ECO:0000256" key="4">
    <source>
        <dbReference type="ARBA" id="ARBA00023125"/>
    </source>
</evidence>
<gene>
    <name evidence="9" type="ORF">K8G79_12885</name>
</gene>
<proteinExistence type="predicted"/>
<dbReference type="GO" id="GO:0005829">
    <property type="term" value="C:cytosol"/>
    <property type="evidence" value="ECO:0007669"/>
    <property type="project" value="TreeGrafter"/>
</dbReference>
<evidence type="ECO:0000313" key="10">
    <source>
        <dbReference type="Proteomes" id="UP001197609"/>
    </source>
</evidence>
<dbReference type="Gene3D" id="1.10.10.10">
    <property type="entry name" value="Winged helix-like DNA-binding domain superfamily/Winged helix DNA-binding domain"/>
    <property type="match status" value="1"/>
</dbReference>
<dbReference type="GO" id="GO:0032993">
    <property type="term" value="C:protein-DNA complex"/>
    <property type="evidence" value="ECO:0007669"/>
    <property type="project" value="TreeGrafter"/>
</dbReference>